<dbReference type="AlphaFoldDB" id="A0A143PW44"/>
<feature type="active site" description="Schiff-base intermediate with substrate" evidence="4">
    <location>
        <position position="162"/>
    </location>
</feature>
<keyword evidence="2 3" id="KW-0456">Lyase</keyword>
<dbReference type="CDD" id="cd00408">
    <property type="entry name" value="DHDPS-like"/>
    <property type="match status" value="1"/>
</dbReference>
<dbReference type="InterPro" id="IPR013785">
    <property type="entry name" value="Aldolase_TIM"/>
</dbReference>
<dbReference type="PANTHER" id="PTHR12128">
    <property type="entry name" value="DIHYDRODIPICOLINATE SYNTHASE"/>
    <property type="match status" value="1"/>
</dbReference>
<evidence type="ECO:0000313" key="7">
    <source>
        <dbReference type="Proteomes" id="UP000076079"/>
    </source>
</evidence>
<sequence length="312" mass="33026">MLRGVFPPLPTPFTEDALDEGVLRETVASLMESRLSGLLVLGTNGESFLIEPAEADRIVRIARDAMPAGRPLLAGTGCDATRATIAACQRAADHGATHALVRPPTSYTRFMTQDVLMAHYDRVADASPIPVLLYNQPAVFGAEIAASTVAILARHDNIVGIKDSSGNIAHVNDVLARVAAEFSVLTGVAGIMYQALLSGTRGSIVAVANVVPNLCVELYEFVMTGELHKALALQRALAPLANAVTMQHGVAGLKAAMTLAGYSGTIPRLPLEPVASEVEEELRGMLRHLELFTGWTLENRGGRPDGPAEAHP</sequence>
<dbReference type="PIRSF" id="PIRSF001365">
    <property type="entry name" value="DHDPS"/>
    <property type="match status" value="1"/>
</dbReference>
<protein>
    <submittedName>
        <fullName evidence="6">4-hydroxy-tetrahydrodipicolinate synthase</fullName>
        <ecNumber evidence="6">4.3.3.7</ecNumber>
    </submittedName>
</protein>
<dbReference type="InterPro" id="IPR002220">
    <property type="entry name" value="DapA-like"/>
</dbReference>
<dbReference type="GO" id="GO:0008840">
    <property type="term" value="F:4-hydroxy-tetrahydrodipicolinate synthase activity"/>
    <property type="evidence" value="ECO:0007669"/>
    <property type="project" value="UniProtKB-EC"/>
</dbReference>
<dbReference type="SMART" id="SM01130">
    <property type="entry name" value="DHDPS"/>
    <property type="match status" value="1"/>
</dbReference>
<dbReference type="STRING" id="1855912.LuPra_06084"/>
<dbReference type="SUPFAM" id="SSF51569">
    <property type="entry name" value="Aldolase"/>
    <property type="match status" value="1"/>
</dbReference>
<evidence type="ECO:0000313" key="6">
    <source>
        <dbReference type="EMBL" id="AMY12802.1"/>
    </source>
</evidence>
<evidence type="ECO:0000256" key="2">
    <source>
        <dbReference type="ARBA" id="ARBA00023239"/>
    </source>
</evidence>
<dbReference type="KEGG" id="abac:LuPra_06084"/>
<reference evidence="7" key="2">
    <citation type="submission" date="2016-04" db="EMBL/GenBank/DDBJ databases">
        <title>First Complete Genome Sequence of a Subdivision 6 Acidobacterium.</title>
        <authorList>
            <person name="Huang S."/>
            <person name="Vieira S."/>
            <person name="Bunk B."/>
            <person name="Riedel T."/>
            <person name="Sproeer C."/>
            <person name="Overmann J."/>
        </authorList>
    </citation>
    <scope>NUCLEOTIDE SEQUENCE [LARGE SCALE GENOMIC DNA]</scope>
    <source>
        <strain evidence="7">DSM 100886 HEG_-6_39</strain>
    </source>
</reference>
<dbReference type="RefSeq" id="WP_110174224.1">
    <property type="nucleotide sequence ID" value="NZ_CP015136.1"/>
</dbReference>
<evidence type="ECO:0000256" key="3">
    <source>
        <dbReference type="PIRNR" id="PIRNR001365"/>
    </source>
</evidence>
<dbReference type="Pfam" id="PF00701">
    <property type="entry name" value="DHDPS"/>
    <property type="match status" value="1"/>
</dbReference>
<reference evidence="6 7" key="1">
    <citation type="journal article" date="2016" name="Genome Announc.">
        <title>First Complete Genome Sequence of a Subdivision 6 Acidobacterium Strain.</title>
        <authorList>
            <person name="Huang S."/>
            <person name="Vieira S."/>
            <person name="Bunk B."/>
            <person name="Riedel T."/>
            <person name="Sproer C."/>
            <person name="Overmann J."/>
        </authorList>
    </citation>
    <scope>NUCLEOTIDE SEQUENCE [LARGE SCALE GENOMIC DNA]</scope>
    <source>
        <strain evidence="7">DSM 100886 HEG_-6_39</strain>
    </source>
</reference>
<dbReference type="EC" id="4.3.3.7" evidence="6"/>
<proteinExistence type="inferred from homology"/>
<evidence type="ECO:0000256" key="1">
    <source>
        <dbReference type="ARBA" id="ARBA00007592"/>
    </source>
</evidence>
<organism evidence="6 7">
    <name type="scientific">Luteitalea pratensis</name>
    <dbReference type="NCBI Taxonomy" id="1855912"/>
    <lineage>
        <taxon>Bacteria</taxon>
        <taxon>Pseudomonadati</taxon>
        <taxon>Acidobacteriota</taxon>
        <taxon>Vicinamibacteria</taxon>
        <taxon>Vicinamibacterales</taxon>
        <taxon>Vicinamibacteraceae</taxon>
        <taxon>Luteitalea</taxon>
    </lineage>
</organism>
<dbReference type="Proteomes" id="UP000076079">
    <property type="component" value="Chromosome"/>
</dbReference>
<feature type="binding site" evidence="5">
    <location>
        <position position="204"/>
    </location>
    <ligand>
        <name>pyruvate</name>
        <dbReference type="ChEBI" id="CHEBI:15361"/>
    </ligand>
</feature>
<accession>A0A143PW44</accession>
<comment type="similarity">
    <text evidence="1 3">Belongs to the DapA family.</text>
</comment>
<feature type="active site" description="Proton donor/acceptor" evidence="4">
    <location>
        <position position="134"/>
    </location>
</feature>
<dbReference type="PANTHER" id="PTHR12128:SF66">
    <property type="entry name" value="4-HYDROXY-2-OXOGLUTARATE ALDOLASE, MITOCHONDRIAL"/>
    <property type="match status" value="1"/>
</dbReference>
<name>A0A143PW44_LUTPR</name>
<dbReference type="Gene3D" id="3.20.20.70">
    <property type="entry name" value="Aldolase class I"/>
    <property type="match status" value="1"/>
</dbReference>
<dbReference type="PRINTS" id="PR00146">
    <property type="entry name" value="DHPICSNTHASE"/>
</dbReference>
<evidence type="ECO:0000256" key="5">
    <source>
        <dbReference type="PIRSR" id="PIRSR001365-2"/>
    </source>
</evidence>
<dbReference type="EMBL" id="CP015136">
    <property type="protein sequence ID" value="AMY12802.1"/>
    <property type="molecule type" value="Genomic_DNA"/>
</dbReference>
<gene>
    <name evidence="6" type="primary">dapA_3</name>
    <name evidence="6" type="ORF">LuPra_06084</name>
</gene>
<keyword evidence="7" id="KW-1185">Reference proteome</keyword>
<dbReference type="OrthoDB" id="9782828at2"/>
<evidence type="ECO:0000256" key="4">
    <source>
        <dbReference type="PIRSR" id="PIRSR001365-1"/>
    </source>
</evidence>